<evidence type="ECO:0000256" key="1">
    <source>
        <dbReference type="SAM" id="MobiDB-lite"/>
    </source>
</evidence>
<name>K9WSM5_9NOST</name>
<dbReference type="KEGG" id="csg:Cylst_0434"/>
<feature type="compositionally biased region" description="Basic and acidic residues" evidence="1">
    <location>
        <begin position="41"/>
        <end position="55"/>
    </location>
</feature>
<feature type="region of interest" description="Disordered" evidence="1">
    <location>
        <begin position="41"/>
        <end position="63"/>
    </location>
</feature>
<accession>K9WSM5</accession>
<dbReference type="AlphaFoldDB" id="K9WSM5"/>
<sequence length="63" mass="7576">MYQKSLDPSYSNPIRVVYPLREPEALQQYFFNVSLREPEALPQRRRERRGREKEMFTSNLGSL</sequence>
<protein>
    <submittedName>
        <fullName evidence="2">Uncharacterized protein</fullName>
    </submittedName>
</protein>
<evidence type="ECO:0000313" key="3">
    <source>
        <dbReference type="Proteomes" id="UP000010475"/>
    </source>
</evidence>
<proteinExistence type="predicted"/>
<dbReference type="HOGENOM" id="CLU_2878385_0_0_3"/>
<dbReference type="STRING" id="56107.Cylst_0434"/>
<gene>
    <name evidence="2" type="ORF">Cylst_0434</name>
</gene>
<dbReference type="EMBL" id="CP003642">
    <property type="protein sequence ID" value="AFZ22781.1"/>
    <property type="molecule type" value="Genomic_DNA"/>
</dbReference>
<dbReference type="Proteomes" id="UP000010475">
    <property type="component" value="Chromosome"/>
</dbReference>
<organism evidence="2 3">
    <name type="scientific">Cylindrospermum stagnale PCC 7417</name>
    <dbReference type="NCBI Taxonomy" id="56107"/>
    <lineage>
        <taxon>Bacteria</taxon>
        <taxon>Bacillati</taxon>
        <taxon>Cyanobacteriota</taxon>
        <taxon>Cyanophyceae</taxon>
        <taxon>Nostocales</taxon>
        <taxon>Nostocaceae</taxon>
        <taxon>Cylindrospermum</taxon>
    </lineage>
</organism>
<keyword evidence="3" id="KW-1185">Reference proteome</keyword>
<reference evidence="2 3" key="1">
    <citation type="submission" date="2012-06" db="EMBL/GenBank/DDBJ databases">
        <title>Finished chromosome of genome of Cylindrospermum stagnale PCC 7417.</title>
        <authorList>
            <consortium name="US DOE Joint Genome Institute"/>
            <person name="Gugger M."/>
            <person name="Coursin T."/>
            <person name="Rippka R."/>
            <person name="Tandeau De Marsac N."/>
            <person name="Huntemann M."/>
            <person name="Wei C.-L."/>
            <person name="Han J."/>
            <person name="Detter J.C."/>
            <person name="Han C."/>
            <person name="Tapia R."/>
            <person name="Chen A."/>
            <person name="Kyrpides N."/>
            <person name="Mavromatis K."/>
            <person name="Markowitz V."/>
            <person name="Szeto E."/>
            <person name="Ivanova N."/>
            <person name="Pagani I."/>
            <person name="Pati A."/>
            <person name="Goodwin L."/>
            <person name="Nordberg H.P."/>
            <person name="Cantor M.N."/>
            <person name="Hua S.X."/>
            <person name="Woyke T."/>
            <person name="Kerfeld C.A."/>
        </authorList>
    </citation>
    <scope>NUCLEOTIDE SEQUENCE [LARGE SCALE GENOMIC DNA]</scope>
    <source>
        <strain evidence="2 3">PCC 7417</strain>
    </source>
</reference>
<evidence type="ECO:0000313" key="2">
    <source>
        <dbReference type="EMBL" id="AFZ22781.1"/>
    </source>
</evidence>